<organism evidence="3 4">
    <name type="scientific">Rhizophagus irregularis (strain DAOM 197198w)</name>
    <name type="common">Glomus intraradices</name>
    <dbReference type="NCBI Taxonomy" id="1432141"/>
    <lineage>
        <taxon>Eukaryota</taxon>
        <taxon>Fungi</taxon>
        <taxon>Fungi incertae sedis</taxon>
        <taxon>Mucoromycota</taxon>
        <taxon>Glomeromycotina</taxon>
        <taxon>Glomeromycetes</taxon>
        <taxon>Glomerales</taxon>
        <taxon>Glomeraceae</taxon>
        <taxon>Rhizophagus</taxon>
    </lineage>
</organism>
<dbReference type="Proteomes" id="UP000022910">
    <property type="component" value="Unassembled WGS sequence"/>
</dbReference>
<dbReference type="SUPFAM" id="SSF56112">
    <property type="entry name" value="Protein kinase-like (PK-like)"/>
    <property type="match status" value="1"/>
</dbReference>
<dbReference type="GO" id="GO:0006409">
    <property type="term" value="P:tRNA export from nucleus"/>
    <property type="evidence" value="ECO:0007669"/>
    <property type="project" value="TreeGrafter"/>
</dbReference>
<dbReference type="InterPro" id="IPR051177">
    <property type="entry name" value="CIK-Related_Protein"/>
</dbReference>
<dbReference type="InterPro" id="IPR011009">
    <property type="entry name" value="Kinase-like_dom_sf"/>
</dbReference>
<protein>
    <submittedName>
        <fullName evidence="3">Cex1p</fullName>
    </submittedName>
</protein>
<dbReference type="GO" id="GO:0004672">
    <property type="term" value="F:protein kinase activity"/>
    <property type="evidence" value="ECO:0007669"/>
    <property type="project" value="InterPro"/>
</dbReference>
<dbReference type="EMBL" id="JEMT01017556">
    <property type="protein sequence ID" value="EXX67788.1"/>
    <property type="molecule type" value="Genomic_DNA"/>
</dbReference>
<dbReference type="InterPro" id="IPR016024">
    <property type="entry name" value="ARM-type_fold"/>
</dbReference>
<name>A0A015MLU5_RHIIW</name>
<gene>
    <name evidence="3" type="ORF">RirG_111160</name>
</gene>
<feature type="compositionally biased region" description="Basic residues" evidence="1">
    <location>
        <begin position="781"/>
        <end position="793"/>
    </location>
</feature>
<dbReference type="Gene3D" id="1.10.510.10">
    <property type="entry name" value="Transferase(Phosphotransferase) domain 1"/>
    <property type="match status" value="1"/>
</dbReference>
<evidence type="ECO:0000256" key="1">
    <source>
        <dbReference type="SAM" id="MobiDB-lite"/>
    </source>
</evidence>
<dbReference type="GO" id="GO:0005737">
    <property type="term" value="C:cytoplasm"/>
    <property type="evidence" value="ECO:0007669"/>
    <property type="project" value="TreeGrafter"/>
</dbReference>
<dbReference type="SMART" id="SM00220">
    <property type="entry name" value="S_TKc"/>
    <property type="match status" value="1"/>
</dbReference>
<keyword evidence="4" id="KW-1185">Reference proteome</keyword>
<dbReference type="InterPro" id="IPR000719">
    <property type="entry name" value="Prot_kinase_dom"/>
</dbReference>
<dbReference type="GO" id="GO:0005524">
    <property type="term" value="F:ATP binding"/>
    <property type="evidence" value="ECO:0007669"/>
    <property type="project" value="InterPro"/>
</dbReference>
<dbReference type="Pfam" id="PF00069">
    <property type="entry name" value="Pkinase"/>
    <property type="match status" value="1"/>
</dbReference>
<dbReference type="AlphaFoldDB" id="A0A015MLU5"/>
<proteinExistence type="predicted"/>
<comment type="caution">
    <text evidence="3">The sequence shown here is derived from an EMBL/GenBank/DDBJ whole genome shotgun (WGS) entry which is preliminary data.</text>
</comment>
<feature type="compositionally biased region" description="Low complexity" evidence="1">
    <location>
        <begin position="718"/>
        <end position="753"/>
    </location>
</feature>
<dbReference type="Gene3D" id="3.30.200.20">
    <property type="entry name" value="Phosphorylase Kinase, domain 1"/>
    <property type="match status" value="1"/>
</dbReference>
<dbReference type="SUPFAM" id="SSF48371">
    <property type="entry name" value="ARM repeat"/>
    <property type="match status" value="1"/>
</dbReference>
<accession>A0A015MLU5</accession>
<feature type="compositionally biased region" description="Basic and acidic residues" evidence="1">
    <location>
        <begin position="756"/>
        <end position="780"/>
    </location>
</feature>
<dbReference type="STRING" id="1432141.A0A015MLU5"/>
<feature type="region of interest" description="Disordered" evidence="1">
    <location>
        <begin position="698"/>
        <end position="793"/>
    </location>
</feature>
<evidence type="ECO:0000313" key="3">
    <source>
        <dbReference type="EMBL" id="EXX67788.1"/>
    </source>
</evidence>
<evidence type="ECO:0000313" key="4">
    <source>
        <dbReference type="Proteomes" id="UP000022910"/>
    </source>
</evidence>
<dbReference type="OrthoDB" id="447103at2759"/>
<feature type="domain" description="Protein kinase" evidence="2">
    <location>
        <begin position="21"/>
        <end position="273"/>
    </location>
</feature>
<sequence length="793" mass="87848">MDYLKSISRVVLGKDIPSFPYNIGEKVDSFEGASIWSLHNGTKKEDGTSVSVFTFDCNKQRDRLPLAKNAFKKFRTIRHPDLLKYLDGVETETYIYIVTEYVSPLKDQLKLHEDNNLKLWGLYKVGSALKFLNNDCSIIHGNVRISSIFTNKAGEWKLAGFELLSSIKEENPVIYTYGGLVVESAKYASPEVSKNSWNVLKDQEVWVTDSWNYGTLIYEVYNGEFTSAKQLDNVESIPQAICDQYRQLVSTNPKLRLSASSFIEDGLKPGGFFQNDLVQVNLFLENMNIKEAKEKEIFFKKLNNCIGNFPEEICKYKILPELINALEYGSGGAKVLPPIIKIGNSLSSTEYEQIIVAAIVKKFAVPDRTIRLSLLENLGSFIDKLSDKIVNDQIFQHVVTGFTDTAPIIRENTVKSILLLAPKLSDRTLNNELLKYIAKLQMDDEPGIRTNTTICLGKISKHLNDSTKKRVLASAFSRSLRDPFPHARVAGLMAFSATSDYYDATECATKILPCVSLVMIDKEKSVRIQAFKTADTFIKRLEKLVESMPDTAIPDPNSTENSSSLGVASNVAGAAASVAESWAGWAVTSITKKIAGSGVEGEITAQSSINPPTPVNTPSTPTKEKMGSGYLSSNLSTKNALDQNGFEISDGWENEDDLITVENSTKKINNDEGLQSSSLRTSTSIGNKFSINAASTSMKLGGTKSHPTDGWDLDDSGWDSGNGWDDNWNGSKPSSTSSSKSSNSIQQTTITSNVLSKEEKMAELNRKREERKQRMAELREQKKKNNLLGAKKI</sequence>
<feature type="region of interest" description="Disordered" evidence="1">
    <location>
        <begin position="603"/>
        <end position="636"/>
    </location>
</feature>
<dbReference type="OMA" id="EFVVSWG"/>
<dbReference type="Gene3D" id="1.25.10.10">
    <property type="entry name" value="Leucine-rich Repeat Variant"/>
    <property type="match status" value="1"/>
</dbReference>
<dbReference type="PANTHER" id="PTHR12984:SF3">
    <property type="entry name" value="N-TERMINAL KINASE-LIKE PROTEIN"/>
    <property type="match status" value="1"/>
</dbReference>
<dbReference type="PROSITE" id="PS50011">
    <property type="entry name" value="PROTEIN_KINASE_DOM"/>
    <property type="match status" value="1"/>
</dbReference>
<dbReference type="HOGENOM" id="CLU_010392_0_1_1"/>
<dbReference type="InterPro" id="IPR011989">
    <property type="entry name" value="ARM-like"/>
</dbReference>
<evidence type="ECO:0000259" key="2">
    <source>
        <dbReference type="PROSITE" id="PS50011"/>
    </source>
</evidence>
<reference evidence="3 4" key="1">
    <citation type="submission" date="2014-02" db="EMBL/GenBank/DDBJ databases">
        <title>Single nucleus genome sequencing reveals high similarity among nuclei of an endomycorrhizal fungus.</title>
        <authorList>
            <person name="Lin K."/>
            <person name="Geurts R."/>
            <person name="Zhang Z."/>
            <person name="Limpens E."/>
            <person name="Saunders D.G."/>
            <person name="Mu D."/>
            <person name="Pang E."/>
            <person name="Cao H."/>
            <person name="Cha H."/>
            <person name="Lin T."/>
            <person name="Zhou Q."/>
            <person name="Shang Y."/>
            <person name="Li Y."/>
            <person name="Ivanov S."/>
            <person name="Sharma T."/>
            <person name="Velzen R.V."/>
            <person name="Ruijter N.D."/>
            <person name="Aanen D.K."/>
            <person name="Win J."/>
            <person name="Kamoun S."/>
            <person name="Bisseling T."/>
            <person name="Huang S."/>
        </authorList>
    </citation>
    <scope>NUCLEOTIDE SEQUENCE [LARGE SCALE GENOMIC DNA]</scope>
    <source>
        <strain evidence="4">DAOM197198w</strain>
    </source>
</reference>
<dbReference type="PANTHER" id="PTHR12984">
    <property type="entry name" value="SCY1-RELATED S/T PROTEIN KINASE-LIKE"/>
    <property type="match status" value="1"/>
</dbReference>